<feature type="non-terminal residue" evidence="1">
    <location>
        <position position="1"/>
    </location>
</feature>
<proteinExistence type="predicted"/>
<dbReference type="EMBL" id="JAMWFV010000082">
    <property type="protein sequence ID" value="MDG6146348.1"/>
    <property type="molecule type" value="Genomic_DNA"/>
</dbReference>
<protein>
    <submittedName>
        <fullName evidence="1">Uncharacterized protein</fullName>
    </submittedName>
</protein>
<evidence type="ECO:0000313" key="1">
    <source>
        <dbReference type="EMBL" id="MDG6146348.1"/>
    </source>
</evidence>
<organism evidence="1 2">
    <name type="scientific">Lactococcus formosensis</name>
    <dbReference type="NCBI Taxonomy" id="1281486"/>
    <lineage>
        <taxon>Bacteria</taxon>
        <taxon>Bacillati</taxon>
        <taxon>Bacillota</taxon>
        <taxon>Bacilli</taxon>
        <taxon>Lactobacillales</taxon>
        <taxon>Streptococcaceae</taxon>
        <taxon>Lactococcus</taxon>
    </lineage>
</organism>
<sequence length="104" mass="12073">GRVHDYYNAESENKDVFVENYGERPIMARIRLSEFLEYQRGEGAFTQLVGGSERDNLESWTTWIPSETNVNVRANVGNSNEFNRYSNLRFGRAGEAPWYLPTFN</sequence>
<evidence type="ECO:0000313" key="2">
    <source>
        <dbReference type="Proteomes" id="UP001153199"/>
    </source>
</evidence>
<name>A0A9X4P1T9_9LACT</name>
<feature type="non-terminal residue" evidence="1">
    <location>
        <position position="104"/>
    </location>
</feature>
<keyword evidence="2" id="KW-1185">Reference proteome</keyword>
<gene>
    <name evidence="1" type="ORF">NF717_11950</name>
</gene>
<dbReference type="Proteomes" id="UP001153199">
    <property type="component" value="Unassembled WGS sequence"/>
</dbReference>
<accession>A0A9X4P1T9</accession>
<reference evidence="1" key="1">
    <citation type="submission" date="2022-06" db="EMBL/GenBank/DDBJ databases">
        <title>Lactococcus from bovine mastitis in China.</title>
        <authorList>
            <person name="Lin Y."/>
            <person name="Han B."/>
        </authorList>
    </citation>
    <scope>NUCLEOTIDE SEQUENCE</scope>
    <source>
        <strain evidence="1">Ningxia-I-26</strain>
    </source>
</reference>
<comment type="caution">
    <text evidence="1">The sequence shown here is derived from an EMBL/GenBank/DDBJ whole genome shotgun (WGS) entry which is preliminary data.</text>
</comment>
<dbReference type="AlphaFoldDB" id="A0A9X4P1T9"/>